<gene>
    <name evidence="1" type="ORF">NLJ89_g12382</name>
</gene>
<evidence type="ECO:0000313" key="2">
    <source>
        <dbReference type="Proteomes" id="UP001148786"/>
    </source>
</evidence>
<dbReference type="AlphaFoldDB" id="A0A9W8JML7"/>
<dbReference type="OrthoDB" id="937291at2759"/>
<accession>A0A9W8JML7</accession>
<organism evidence="1 2">
    <name type="scientific">Agrocybe chaxingu</name>
    <dbReference type="NCBI Taxonomy" id="84603"/>
    <lineage>
        <taxon>Eukaryota</taxon>
        <taxon>Fungi</taxon>
        <taxon>Dikarya</taxon>
        <taxon>Basidiomycota</taxon>
        <taxon>Agaricomycotina</taxon>
        <taxon>Agaricomycetes</taxon>
        <taxon>Agaricomycetidae</taxon>
        <taxon>Agaricales</taxon>
        <taxon>Agaricineae</taxon>
        <taxon>Strophariaceae</taxon>
        <taxon>Agrocybe</taxon>
    </lineage>
</organism>
<keyword evidence="2" id="KW-1185">Reference proteome</keyword>
<evidence type="ECO:0000313" key="1">
    <source>
        <dbReference type="EMBL" id="KAJ3478312.1"/>
    </source>
</evidence>
<reference evidence="1" key="1">
    <citation type="submission" date="2022-07" db="EMBL/GenBank/DDBJ databases">
        <title>Genome Sequence of Agrocybe chaxingu.</title>
        <authorList>
            <person name="Buettner E."/>
        </authorList>
    </citation>
    <scope>NUCLEOTIDE SEQUENCE</scope>
    <source>
        <strain evidence="1">MP-N11</strain>
    </source>
</reference>
<dbReference type="EMBL" id="JANKHO010004181">
    <property type="protein sequence ID" value="KAJ3478312.1"/>
    <property type="molecule type" value="Genomic_DNA"/>
</dbReference>
<dbReference type="Proteomes" id="UP001148786">
    <property type="component" value="Unassembled WGS sequence"/>
</dbReference>
<name>A0A9W8JML7_9AGAR</name>
<comment type="caution">
    <text evidence="1">The sequence shown here is derived from an EMBL/GenBank/DDBJ whole genome shotgun (WGS) entry which is preliminary data.</text>
</comment>
<proteinExistence type="predicted"/>
<protein>
    <submittedName>
        <fullName evidence="1">Uncharacterized protein</fullName>
    </submittedName>
</protein>
<sequence>MAHAHPHHSFESVPSAAVRRRLSSVVDTRKPHVLSTYASLTPMWGAVAGMVINNNTQYEIAVSIHDSVYSTDFASAIIPYSPNNPDKNAKEIENYVLQTLRKFSTEHLCKFLGGGIVIRSPI</sequence>